<evidence type="ECO:0000256" key="2">
    <source>
        <dbReference type="ARBA" id="ARBA00010130"/>
    </source>
</evidence>
<keyword evidence="9" id="KW-1185">Reference proteome</keyword>
<evidence type="ECO:0000313" key="9">
    <source>
        <dbReference type="Proteomes" id="UP001318040"/>
    </source>
</evidence>
<dbReference type="GO" id="GO:0030276">
    <property type="term" value="F:clathrin binding"/>
    <property type="evidence" value="ECO:0007669"/>
    <property type="project" value="TreeGrafter"/>
</dbReference>
<evidence type="ECO:0000256" key="7">
    <source>
        <dbReference type="SAM" id="MobiDB-lite"/>
    </source>
</evidence>
<comment type="subcellular location">
    <subcellularLocation>
        <location evidence="1">Cytoplasm</location>
    </subcellularLocation>
</comment>
<feature type="region of interest" description="Disordered" evidence="7">
    <location>
        <begin position="537"/>
        <end position="610"/>
    </location>
</feature>
<feature type="compositionally biased region" description="Low complexity" evidence="7">
    <location>
        <begin position="509"/>
        <end position="518"/>
    </location>
</feature>
<dbReference type="Gene3D" id="1.25.40.90">
    <property type="match status" value="1"/>
</dbReference>
<accession>A0AAJ7XGN4</accession>
<organism evidence="9 10">
    <name type="scientific">Petromyzon marinus</name>
    <name type="common">Sea lamprey</name>
    <dbReference type="NCBI Taxonomy" id="7757"/>
    <lineage>
        <taxon>Eukaryota</taxon>
        <taxon>Metazoa</taxon>
        <taxon>Chordata</taxon>
        <taxon>Craniata</taxon>
        <taxon>Vertebrata</taxon>
        <taxon>Cyclostomata</taxon>
        <taxon>Hyperoartia</taxon>
        <taxon>Petromyzontiformes</taxon>
        <taxon>Petromyzontidae</taxon>
        <taxon>Petromyzon</taxon>
    </lineage>
</organism>
<dbReference type="PANTHER" id="PTHR12276">
    <property type="entry name" value="EPSIN/ENT-RELATED"/>
    <property type="match status" value="1"/>
</dbReference>
<dbReference type="PANTHER" id="PTHR12276:SF115">
    <property type="entry name" value="FI19443P1"/>
    <property type="match status" value="1"/>
</dbReference>
<dbReference type="InterPro" id="IPR013809">
    <property type="entry name" value="ENTH"/>
</dbReference>
<dbReference type="GO" id="GO:0006897">
    <property type="term" value="P:endocytosis"/>
    <property type="evidence" value="ECO:0007669"/>
    <property type="project" value="TreeGrafter"/>
</dbReference>
<feature type="domain" description="ENTH" evidence="8">
    <location>
        <begin position="12"/>
        <end position="144"/>
    </location>
</feature>
<protein>
    <submittedName>
        <fullName evidence="10 11">Epsin-1-like isoform X1</fullName>
    </submittedName>
</protein>
<keyword evidence="4" id="KW-0597">Phosphoprotein</keyword>
<evidence type="ECO:0000256" key="6">
    <source>
        <dbReference type="ARBA" id="ARBA00023121"/>
    </source>
</evidence>
<dbReference type="GO" id="GO:0005886">
    <property type="term" value="C:plasma membrane"/>
    <property type="evidence" value="ECO:0007669"/>
    <property type="project" value="TreeGrafter"/>
</dbReference>
<reference evidence="10 11" key="1">
    <citation type="submission" date="2025-04" db="UniProtKB">
        <authorList>
            <consortium name="RefSeq"/>
        </authorList>
    </citation>
    <scope>IDENTIFICATION</scope>
    <source>
        <tissue evidence="10 11">Sperm</tissue>
    </source>
</reference>
<proteinExistence type="inferred from homology"/>
<dbReference type="CDD" id="cd16990">
    <property type="entry name" value="ENTH_Epsin"/>
    <property type="match status" value="1"/>
</dbReference>
<evidence type="ECO:0000256" key="5">
    <source>
        <dbReference type="ARBA" id="ARBA00022737"/>
    </source>
</evidence>
<name>A0AAJ7XGN4_PETMA</name>
<feature type="compositionally biased region" description="Pro residues" evidence="7">
    <location>
        <begin position="477"/>
        <end position="493"/>
    </location>
</feature>
<sequence>MATSSMRRQMKNIVNKYSEAEVKVREATSNDAWGPSTSLMSEIADLSYNVIAFPEIMSMVWKRLNDHGKNWRHVYKALTLLDYLVKTGSERVAQQCRENIFAIQTLKDFQYVDRDGKDQGVNVRERAKHLVGLLKDDDRLRSERDHALKTKERLAQSVMGIGSGGERVTAHNGAHAHPHAPAQPHLAHGAPQPHLAHTTRSRPGSHNMGGTLMSPPPPDLDQVRPRNTGEEELQLQLALAMSKEEAEQVAAVGREEATQPSSDTEEEVQLMLALSLSQEQHQKEERMRRGDDLRLQMALEESRKDSVSPTSQHNGQSQSHSSLLDLADVFAPAPTQPGWQGGPALAHHGDAWGGPLPPSSAHPHGDAWGEASAGGAWGAPPPAAGPPALGGGPWGVGVPVPGTLAAQARWQQPPSAAMSIASAPSQDAWGSSVTAGASARSWQPPGPLPLTSVATNSAWGPVSKSPSDPWSAFPESPASPPLPAYSASPPPIPAASADPWAPLDGRAKSAATSASSTAFDPFGQAEAPYREELEGFARSGPTAPINTSAGELSMLSGSSTGGGAQLSRGSSPDAFELSGVARSLPSAPAPTLPLPQALSNPSRKTPESFLGPAASLVDLDALVGRPTVHQPPVGAAAAQTASKNPFLSLDASQGSQPTNPFQVMNHFTDGSVPHYTDGHGPHFAEGPGAPFSERLGAPFSNGLVTAPPPALATSVGFPAAGGPFGDFSSGPPPQHLMVAPTQPKFTTNPFLM</sequence>
<dbReference type="RefSeq" id="XP_032833482.1">
    <property type="nucleotide sequence ID" value="XM_032977591.1"/>
</dbReference>
<feature type="compositionally biased region" description="Low complexity" evidence="7">
    <location>
        <begin position="411"/>
        <end position="426"/>
    </location>
</feature>
<feature type="region of interest" description="Disordered" evidence="7">
    <location>
        <begin position="301"/>
        <end position="390"/>
    </location>
</feature>
<dbReference type="FunFam" id="1.25.40.90:FF:000002">
    <property type="entry name" value="epsin-2 isoform X1"/>
    <property type="match status" value="1"/>
</dbReference>
<feature type="region of interest" description="Disordered" evidence="7">
    <location>
        <begin position="409"/>
        <end position="522"/>
    </location>
</feature>
<evidence type="ECO:0000259" key="8">
    <source>
        <dbReference type="PROSITE" id="PS50942"/>
    </source>
</evidence>
<dbReference type="AlphaFoldDB" id="A0AAJ7XGN4"/>
<dbReference type="Pfam" id="PF01417">
    <property type="entry name" value="ENTH"/>
    <property type="match status" value="1"/>
</dbReference>
<evidence type="ECO:0000313" key="11">
    <source>
        <dbReference type="RefSeq" id="XP_032833484.1"/>
    </source>
</evidence>
<dbReference type="GO" id="GO:0005543">
    <property type="term" value="F:phospholipid binding"/>
    <property type="evidence" value="ECO:0007669"/>
    <property type="project" value="TreeGrafter"/>
</dbReference>
<gene>
    <name evidence="10 11" type="primary">LOC116956126</name>
</gene>
<dbReference type="GO" id="GO:0030125">
    <property type="term" value="C:clathrin vesicle coat"/>
    <property type="evidence" value="ECO:0007669"/>
    <property type="project" value="TreeGrafter"/>
</dbReference>
<feature type="compositionally biased region" description="Polar residues" evidence="7">
    <location>
        <begin position="452"/>
        <end position="468"/>
    </location>
</feature>
<keyword evidence="6" id="KW-0446">Lipid-binding</keyword>
<dbReference type="SMART" id="SM00726">
    <property type="entry name" value="UIM"/>
    <property type="match status" value="3"/>
</dbReference>
<feature type="region of interest" description="Disordered" evidence="7">
    <location>
        <begin position="148"/>
        <end position="225"/>
    </location>
</feature>
<dbReference type="PROSITE" id="PS50942">
    <property type="entry name" value="ENTH"/>
    <property type="match status" value="1"/>
</dbReference>
<dbReference type="GO" id="GO:0005768">
    <property type="term" value="C:endosome"/>
    <property type="evidence" value="ECO:0007669"/>
    <property type="project" value="TreeGrafter"/>
</dbReference>
<dbReference type="SUPFAM" id="SSF48464">
    <property type="entry name" value="ENTH/VHS domain"/>
    <property type="match status" value="1"/>
</dbReference>
<evidence type="ECO:0000256" key="1">
    <source>
        <dbReference type="ARBA" id="ARBA00004496"/>
    </source>
</evidence>
<feature type="compositionally biased region" description="Low complexity" evidence="7">
    <location>
        <begin position="311"/>
        <end position="322"/>
    </location>
</feature>
<feature type="compositionally biased region" description="Low complexity" evidence="7">
    <location>
        <begin position="170"/>
        <end position="196"/>
    </location>
</feature>
<dbReference type="InterPro" id="IPR003903">
    <property type="entry name" value="UIM_dom"/>
</dbReference>
<evidence type="ECO:0000256" key="4">
    <source>
        <dbReference type="ARBA" id="ARBA00022553"/>
    </source>
</evidence>
<keyword evidence="5" id="KW-0677">Repeat</keyword>
<dbReference type="PROSITE" id="PS50330">
    <property type="entry name" value="UIM"/>
    <property type="match status" value="2"/>
</dbReference>
<dbReference type="GeneID" id="116956126"/>
<comment type="similarity">
    <text evidence="2">Belongs to the epsin family.</text>
</comment>
<keyword evidence="3" id="KW-0963">Cytoplasm</keyword>
<evidence type="ECO:0000313" key="10">
    <source>
        <dbReference type="RefSeq" id="XP_032833482.1"/>
    </source>
</evidence>
<dbReference type="Proteomes" id="UP001318040">
    <property type="component" value="Chromosome 3"/>
</dbReference>
<dbReference type="SMART" id="SM00273">
    <property type="entry name" value="ENTH"/>
    <property type="match status" value="1"/>
</dbReference>
<dbReference type="KEGG" id="pmrn:116956126"/>
<dbReference type="RefSeq" id="XP_032833484.1">
    <property type="nucleotide sequence ID" value="XM_032977593.1"/>
</dbReference>
<evidence type="ECO:0000256" key="3">
    <source>
        <dbReference type="ARBA" id="ARBA00022490"/>
    </source>
</evidence>
<dbReference type="InterPro" id="IPR008942">
    <property type="entry name" value="ENTH_VHS"/>
</dbReference>